<dbReference type="AlphaFoldDB" id="A0AAX2CGB0"/>
<sequence length="18" mass="1780">MKGALEVGQGHAIGGNLQ</sequence>
<organism evidence="1 2">
    <name type="scientific">Bacillus cytotoxicus</name>
    <dbReference type="NCBI Taxonomy" id="580165"/>
    <lineage>
        <taxon>Bacteria</taxon>
        <taxon>Bacillati</taxon>
        <taxon>Bacillota</taxon>
        <taxon>Bacilli</taxon>
        <taxon>Bacillales</taxon>
        <taxon>Bacillaceae</taxon>
        <taxon>Bacillus</taxon>
        <taxon>Bacillus cereus group</taxon>
    </lineage>
</organism>
<accession>A0AAX2CGB0</accession>
<comment type="caution">
    <text evidence="1">The sequence shown here is derived from an EMBL/GenBank/DDBJ whole genome shotgun (WGS) entry which is preliminary data.</text>
</comment>
<name>A0AAX2CGB0_9BACI</name>
<protein>
    <submittedName>
        <fullName evidence="1">Uncharacterized protein</fullName>
    </submittedName>
</protein>
<dbReference type="EMBL" id="FMIK01000024">
    <property type="protein sequence ID" value="SCL91721.1"/>
    <property type="molecule type" value="Genomic_DNA"/>
</dbReference>
<dbReference type="Proteomes" id="UP000242164">
    <property type="component" value="Unassembled WGS sequence"/>
</dbReference>
<gene>
    <name evidence="1" type="ORF">BCB44BAC_01924</name>
</gene>
<proteinExistence type="predicted"/>
<evidence type="ECO:0000313" key="1">
    <source>
        <dbReference type="EMBL" id="SCL91721.1"/>
    </source>
</evidence>
<evidence type="ECO:0000313" key="2">
    <source>
        <dbReference type="Proteomes" id="UP000242164"/>
    </source>
</evidence>
<reference evidence="1 2" key="1">
    <citation type="submission" date="2016-08" db="EMBL/GenBank/DDBJ databases">
        <authorList>
            <person name="Loux V."/>
            <person name="Rue O."/>
        </authorList>
    </citation>
    <scope>NUCLEOTIDE SEQUENCE [LARGE SCALE GENOMIC DNA]</scope>
    <source>
        <strain evidence="1 2">AFSSA_08CEB44bac</strain>
    </source>
</reference>